<keyword evidence="5" id="KW-1185">Reference proteome</keyword>
<dbReference type="InterPro" id="IPR018767">
    <property type="entry name" value="Brl1/Brr6_dom"/>
</dbReference>
<keyword evidence="2" id="KW-0812">Transmembrane</keyword>
<keyword evidence="2" id="KW-0472">Membrane</keyword>
<proteinExistence type="predicted"/>
<dbReference type="SMART" id="SM01042">
    <property type="entry name" value="Brr6_like_C_C"/>
    <property type="match status" value="1"/>
</dbReference>
<evidence type="ECO:0000313" key="4">
    <source>
        <dbReference type="EMBL" id="KAI1867469.1"/>
    </source>
</evidence>
<feature type="transmembrane region" description="Helical" evidence="2">
    <location>
        <begin position="257"/>
        <end position="282"/>
    </location>
</feature>
<dbReference type="GO" id="GO:0055088">
    <property type="term" value="P:lipid homeostasis"/>
    <property type="evidence" value="ECO:0007669"/>
    <property type="project" value="InterPro"/>
</dbReference>
<feature type="compositionally biased region" description="Basic residues" evidence="1">
    <location>
        <begin position="472"/>
        <end position="483"/>
    </location>
</feature>
<evidence type="ECO:0000256" key="2">
    <source>
        <dbReference type="SAM" id="Phobius"/>
    </source>
</evidence>
<dbReference type="GO" id="GO:0031965">
    <property type="term" value="C:nuclear membrane"/>
    <property type="evidence" value="ECO:0007669"/>
    <property type="project" value="InterPro"/>
</dbReference>
<dbReference type="PANTHER" id="PTHR28136:SF1">
    <property type="entry name" value="NUCLEUS EXPORT PROTEIN BRL1"/>
    <property type="match status" value="1"/>
</dbReference>
<dbReference type="Pfam" id="PF10104">
    <property type="entry name" value="Brr6_like_C_C"/>
    <property type="match status" value="1"/>
</dbReference>
<comment type="caution">
    <text evidence="4">The sequence shown here is derived from an EMBL/GenBank/DDBJ whole genome shotgun (WGS) entry which is preliminary data.</text>
</comment>
<feature type="compositionally biased region" description="Acidic residues" evidence="1">
    <location>
        <begin position="205"/>
        <end position="216"/>
    </location>
</feature>
<feature type="transmembrane region" description="Helical" evidence="2">
    <location>
        <begin position="369"/>
        <end position="387"/>
    </location>
</feature>
<feature type="compositionally biased region" description="Polar residues" evidence="1">
    <location>
        <begin position="31"/>
        <end position="40"/>
    </location>
</feature>
<gene>
    <name evidence="4" type="ORF">JX265_007271</name>
</gene>
<feature type="compositionally biased region" description="Low complexity" evidence="1">
    <location>
        <begin position="59"/>
        <end position="73"/>
    </location>
</feature>
<evidence type="ECO:0000256" key="1">
    <source>
        <dbReference type="SAM" id="MobiDB-lite"/>
    </source>
</evidence>
<dbReference type="Proteomes" id="UP000829685">
    <property type="component" value="Unassembled WGS sequence"/>
</dbReference>
<feature type="region of interest" description="Disordered" evidence="1">
    <location>
        <begin position="1"/>
        <end position="237"/>
    </location>
</feature>
<dbReference type="GO" id="GO:0006998">
    <property type="term" value="P:nuclear envelope organization"/>
    <property type="evidence" value="ECO:0007669"/>
    <property type="project" value="InterPro"/>
</dbReference>
<feature type="region of interest" description="Disordered" evidence="1">
    <location>
        <begin position="433"/>
        <end position="483"/>
    </location>
</feature>
<dbReference type="AlphaFoldDB" id="A0A9Q0ANL9"/>
<sequence length="483" mass="53835">MDRRTFESPMDWEYQNQGPLDPTSPFARLQSAGNAQNNNAFGLPRSGTFGQHTPFARTQSSPQKPPASSAAPAHTSSLFTPSSSRIQRTNTAPPFRNPAFTTPRKPFDMDALSEASAAEDSPAPTDVSDCPDTPETDQKRSFAQMTLTPARSKALSAATKRSPGKGEIPRATTAFGTRDKVRKRKRRHDDKDISGFRMPYKYQEEWDDTEGNDSDDSTYQPNERYGPASQRPGGRKRGWLGRFLSDITKNPDAPRVLGYWITFLFNLSIVGLSMWVIWLVVASFRDDLETARVVNQGDLLDEIAKCAKDYRENMCSPREKRIPAIGPLCDQWEICMNQDPNSYKKISLGAKNLVEILNDIIETMSWKTMAASFALITVFLFSGASLINSNPMTHSFPPPVPQPSQPVFQAHPQIMYGHVPQTPRSRYQGLMAHDETPDTDASPGDPKALPPPLYYQTPSGRRSPSKGDRGRSPTKSRSPTKRY</sequence>
<dbReference type="PANTHER" id="PTHR28136">
    <property type="entry name" value="NUCLEUS EXPORT PROTEIN BRR6"/>
    <property type="match status" value="1"/>
</dbReference>
<name>A0A9Q0ANL9_9PEZI</name>
<feature type="compositionally biased region" description="Low complexity" evidence="1">
    <location>
        <begin position="110"/>
        <end position="124"/>
    </location>
</feature>
<reference evidence="4" key="1">
    <citation type="submission" date="2021-03" db="EMBL/GenBank/DDBJ databases">
        <title>Revisited historic fungal species revealed as producer of novel bioactive compounds through whole genome sequencing and comparative genomics.</title>
        <authorList>
            <person name="Vignolle G.A."/>
            <person name="Hochenegger N."/>
            <person name="Mach R.L."/>
            <person name="Mach-Aigner A.R."/>
            <person name="Javad Rahimi M."/>
            <person name="Salim K.A."/>
            <person name="Chan C.M."/>
            <person name="Lim L.B.L."/>
            <person name="Cai F."/>
            <person name="Druzhinina I.S."/>
            <person name="U'Ren J.M."/>
            <person name="Derntl C."/>
        </authorList>
    </citation>
    <scope>NUCLEOTIDE SEQUENCE</scope>
    <source>
        <strain evidence="4">TUCIM 5799</strain>
    </source>
</reference>
<evidence type="ECO:0000313" key="5">
    <source>
        <dbReference type="Proteomes" id="UP000829685"/>
    </source>
</evidence>
<feature type="domain" description="Brl1/Brr6" evidence="3">
    <location>
        <begin position="257"/>
        <end position="388"/>
    </location>
</feature>
<protein>
    <recommendedName>
        <fullName evidence="3">Brl1/Brr6 domain-containing protein</fullName>
    </recommendedName>
</protein>
<dbReference type="InterPro" id="IPR040202">
    <property type="entry name" value="Brl1/Brr6"/>
</dbReference>
<keyword evidence="2" id="KW-1133">Transmembrane helix</keyword>
<dbReference type="EMBL" id="JAFIMR010000018">
    <property type="protein sequence ID" value="KAI1867469.1"/>
    <property type="molecule type" value="Genomic_DNA"/>
</dbReference>
<organism evidence="4 5">
    <name type="scientific">Neoarthrinium moseri</name>
    <dbReference type="NCBI Taxonomy" id="1658444"/>
    <lineage>
        <taxon>Eukaryota</taxon>
        <taxon>Fungi</taxon>
        <taxon>Dikarya</taxon>
        <taxon>Ascomycota</taxon>
        <taxon>Pezizomycotina</taxon>
        <taxon>Sordariomycetes</taxon>
        <taxon>Xylariomycetidae</taxon>
        <taxon>Amphisphaeriales</taxon>
        <taxon>Apiosporaceae</taxon>
        <taxon>Neoarthrinium</taxon>
    </lineage>
</organism>
<dbReference type="OrthoDB" id="5961at2759"/>
<accession>A0A9Q0ANL9</accession>
<feature type="compositionally biased region" description="Polar residues" evidence="1">
    <location>
        <begin position="74"/>
        <end position="92"/>
    </location>
</feature>
<evidence type="ECO:0000259" key="3">
    <source>
        <dbReference type="SMART" id="SM01042"/>
    </source>
</evidence>